<organism evidence="1 2">
    <name type="scientific">Petralouisia muris</name>
    <dbReference type="NCBI Taxonomy" id="3032872"/>
    <lineage>
        <taxon>Bacteria</taxon>
        <taxon>Bacillati</taxon>
        <taxon>Bacillota</taxon>
        <taxon>Clostridia</taxon>
        <taxon>Lachnospirales</taxon>
        <taxon>Lachnospiraceae</taxon>
        <taxon>Petralouisia</taxon>
    </lineage>
</organism>
<gene>
    <name evidence="1" type="primary">alr</name>
    <name evidence="1" type="ORF">E5329_01485</name>
</gene>
<evidence type="ECO:0000313" key="2">
    <source>
        <dbReference type="Proteomes" id="UP000304953"/>
    </source>
</evidence>
<dbReference type="EC" id="5.1.1.1" evidence="1"/>
<keyword evidence="1" id="KW-0413">Isomerase</keyword>
<accession>A0AC61S0W0</accession>
<dbReference type="EMBL" id="SRYA01000002">
    <property type="protein sequence ID" value="TGY98106.1"/>
    <property type="molecule type" value="Genomic_DNA"/>
</dbReference>
<name>A0AC61S0W0_9FIRM</name>
<keyword evidence="2" id="KW-1185">Reference proteome</keyword>
<sequence>MKSYSRAYAEINLDAVIHNISQMEKAIGKDTKIIGVIKADGYGHGAVPIGKELERLESVWGYAVATAEEAAILRRNELKKPVLVLGTVFPEQYGILAKQEIRATVYSMKQAKGLEDFAKEQGQSVRIHLKIDTGLSRLGFQVTEEAADELAQIVKMPHMIVEGIFTHFAKADAQDKTMAKDQFRQFLKMKEMLAQRGISIPVSHCANSAAMIDMPKTNMSLVRAGISLYGLWPSDEVRKEHLDLQPALSLKSRIVFLKELKPGRTVSYGATYETKKTQRIATIPVGYADGYARSLSNRGYVLIHGKAAPICGRICMDQFMADVTDIPEAAEGDTVTLIGRDGSREISMEEIGDLSGRFNYEFACDLGKRIPRVYVREGKVTETRDYFGE</sequence>
<evidence type="ECO:0000313" key="1">
    <source>
        <dbReference type="EMBL" id="TGY98106.1"/>
    </source>
</evidence>
<protein>
    <submittedName>
        <fullName evidence="1">Alanine racemase</fullName>
        <ecNumber evidence="1">5.1.1.1</ecNumber>
    </submittedName>
</protein>
<proteinExistence type="predicted"/>
<comment type="caution">
    <text evidence="1">The sequence shown here is derived from an EMBL/GenBank/DDBJ whole genome shotgun (WGS) entry which is preliminary data.</text>
</comment>
<dbReference type="Proteomes" id="UP000304953">
    <property type="component" value="Unassembled WGS sequence"/>
</dbReference>
<reference evidence="1" key="1">
    <citation type="submission" date="2019-04" db="EMBL/GenBank/DDBJ databases">
        <title>Microbes associate with the intestines of laboratory mice.</title>
        <authorList>
            <person name="Navarre W."/>
            <person name="Wong E."/>
            <person name="Huang K."/>
            <person name="Tropini C."/>
            <person name="Ng K."/>
            <person name="Yu B."/>
        </authorList>
    </citation>
    <scope>NUCLEOTIDE SEQUENCE</scope>
    <source>
        <strain evidence="1">NM01_1-7b</strain>
    </source>
</reference>